<dbReference type="EMBL" id="JAPNKE010000002">
    <property type="protein sequence ID" value="MCY1005857.1"/>
    <property type="molecule type" value="Genomic_DNA"/>
</dbReference>
<proteinExistence type="predicted"/>
<dbReference type="RefSeq" id="WP_267767729.1">
    <property type="nucleotide sequence ID" value="NZ_JAPNKE010000002.1"/>
</dbReference>
<accession>A0A9X3EKS0</accession>
<keyword evidence="2" id="KW-1185">Reference proteome</keyword>
<reference evidence="1" key="1">
    <citation type="submission" date="2022-11" db="EMBL/GenBank/DDBJ databases">
        <title>Minimal conservation of predation-associated metabolite biosynthetic gene clusters underscores biosynthetic potential of Myxococcota including descriptions for ten novel species: Archangium lansinium sp. nov., Myxococcus landrumus sp. nov., Nannocystis bai.</title>
        <authorList>
            <person name="Ahearne A."/>
            <person name="Stevens C."/>
            <person name="Phillips K."/>
        </authorList>
    </citation>
    <scope>NUCLEOTIDE SEQUENCE</scope>
    <source>
        <strain evidence="1">Na p29</strain>
    </source>
</reference>
<organism evidence="1 2">
    <name type="scientific">Nannocystis pusilla</name>
    <dbReference type="NCBI Taxonomy" id="889268"/>
    <lineage>
        <taxon>Bacteria</taxon>
        <taxon>Pseudomonadati</taxon>
        <taxon>Myxococcota</taxon>
        <taxon>Polyangia</taxon>
        <taxon>Nannocystales</taxon>
        <taxon>Nannocystaceae</taxon>
        <taxon>Nannocystis</taxon>
    </lineage>
</organism>
<evidence type="ECO:0000313" key="1">
    <source>
        <dbReference type="EMBL" id="MCY1005857.1"/>
    </source>
</evidence>
<comment type="caution">
    <text evidence="1">The sequence shown here is derived from an EMBL/GenBank/DDBJ whole genome shotgun (WGS) entry which is preliminary data.</text>
</comment>
<dbReference type="PROSITE" id="PS51257">
    <property type="entry name" value="PROKAR_LIPOPROTEIN"/>
    <property type="match status" value="1"/>
</dbReference>
<dbReference type="Proteomes" id="UP001150924">
    <property type="component" value="Unassembled WGS sequence"/>
</dbReference>
<evidence type="ECO:0008006" key="3">
    <source>
        <dbReference type="Google" id="ProtNLM"/>
    </source>
</evidence>
<name>A0A9X3EKS0_9BACT</name>
<gene>
    <name evidence="1" type="ORF">OV079_09810</name>
</gene>
<sequence>MHRIFLIVAFLGFVAGTGCSKKSAAAEECLKAADAYVAASDKRSPEAGKHITTAINLCAVACAAGKGDPDACAADDRVTVALCELEGKDACARMCNEDKNEAACNKVKSM</sequence>
<protein>
    <recommendedName>
        <fullName evidence="3">Lipoprotein</fullName>
    </recommendedName>
</protein>
<evidence type="ECO:0000313" key="2">
    <source>
        <dbReference type="Proteomes" id="UP001150924"/>
    </source>
</evidence>
<dbReference type="AlphaFoldDB" id="A0A9X3EKS0"/>